<sequence>MKSLQLGSTQVSPSCRSTDSSLHRIKQQLLLINLPTILSPKNQSSTTSSYTPCFSFSFSIQKNSSTSTSYSPYSESLPSRPHQPLIHGSPPSQSRARLLFLQTSNMRQPIVLPDLVSLGCHGSSEQQWKIEPRRSGWASWTEAGGWWERAEEPSAMAYTTAT</sequence>
<feature type="compositionally biased region" description="Low complexity" evidence="1">
    <location>
        <begin position="63"/>
        <end position="79"/>
    </location>
</feature>
<evidence type="ECO:0000313" key="2">
    <source>
        <dbReference type="EMBL" id="RLN29409.1"/>
    </source>
</evidence>
<dbReference type="EMBL" id="PQIB02000003">
    <property type="protein sequence ID" value="RLN29409.1"/>
    <property type="molecule type" value="Genomic_DNA"/>
</dbReference>
<dbReference type="AlphaFoldDB" id="A0A3L6SY85"/>
<reference evidence="3" key="1">
    <citation type="journal article" date="2019" name="Nat. Commun.">
        <title>The genome of broomcorn millet.</title>
        <authorList>
            <person name="Zou C."/>
            <person name="Miki D."/>
            <person name="Li D."/>
            <person name="Tang Q."/>
            <person name="Xiao L."/>
            <person name="Rajput S."/>
            <person name="Deng P."/>
            <person name="Jia W."/>
            <person name="Huang R."/>
            <person name="Zhang M."/>
            <person name="Sun Y."/>
            <person name="Hu J."/>
            <person name="Fu X."/>
            <person name="Schnable P.S."/>
            <person name="Li F."/>
            <person name="Zhang H."/>
            <person name="Feng B."/>
            <person name="Zhu X."/>
            <person name="Liu R."/>
            <person name="Schnable J.C."/>
            <person name="Zhu J.-K."/>
            <person name="Zhang H."/>
        </authorList>
    </citation>
    <scope>NUCLEOTIDE SEQUENCE [LARGE SCALE GENOMIC DNA]</scope>
</reference>
<evidence type="ECO:0000256" key="1">
    <source>
        <dbReference type="SAM" id="MobiDB-lite"/>
    </source>
</evidence>
<feature type="region of interest" description="Disordered" evidence="1">
    <location>
        <begin position="1"/>
        <end position="20"/>
    </location>
</feature>
<comment type="caution">
    <text evidence="2">The sequence shown here is derived from an EMBL/GenBank/DDBJ whole genome shotgun (WGS) entry which is preliminary data.</text>
</comment>
<gene>
    <name evidence="2" type="ORF">C2845_PM05G16700</name>
</gene>
<accession>A0A3L6SY85</accession>
<organism evidence="2 3">
    <name type="scientific">Panicum miliaceum</name>
    <name type="common">Proso millet</name>
    <name type="synonym">Broomcorn millet</name>
    <dbReference type="NCBI Taxonomy" id="4540"/>
    <lineage>
        <taxon>Eukaryota</taxon>
        <taxon>Viridiplantae</taxon>
        <taxon>Streptophyta</taxon>
        <taxon>Embryophyta</taxon>
        <taxon>Tracheophyta</taxon>
        <taxon>Spermatophyta</taxon>
        <taxon>Magnoliopsida</taxon>
        <taxon>Liliopsida</taxon>
        <taxon>Poales</taxon>
        <taxon>Poaceae</taxon>
        <taxon>PACMAD clade</taxon>
        <taxon>Panicoideae</taxon>
        <taxon>Panicodae</taxon>
        <taxon>Paniceae</taxon>
        <taxon>Panicinae</taxon>
        <taxon>Panicum</taxon>
        <taxon>Panicum sect. Panicum</taxon>
    </lineage>
</organism>
<protein>
    <submittedName>
        <fullName evidence="2">Uncharacterized protein</fullName>
    </submittedName>
</protein>
<name>A0A3L6SY85_PANMI</name>
<evidence type="ECO:0000313" key="3">
    <source>
        <dbReference type="Proteomes" id="UP000275267"/>
    </source>
</evidence>
<feature type="region of interest" description="Disordered" evidence="1">
    <location>
        <begin position="63"/>
        <end position="89"/>
    </location>
</feature>
<keyword evidence="3" id="KW-1185">Reference proteome</keyword>
<dbReference type="Proteomes" id="UP000275267">
    <property type="component" value="Unassembled WGS sequence"/>
</dbReference>
<proteinExistence type="predicted"/>